<dbReference type="InterPro" id="IPR043917">
    <property type="entry name" value="DUF5753"/>
</dbReference>
<dbReference type="InterPro" id="IPR001387">
    <property type="entry name" value="Cro/C1-type_HTH"/>
</dbReference>
<dbReference type="RefSeq" id="WP_131759724.1">
    <property type="nucleotide sequence ID" value="NZ_CAACUY010000088.1"/>
</dbReference>
<organism evidence="2 3">
    <name type="scientific">Actinomadura fibrosa</name>
    <dbReference type="NCBI Taxonomy" id="111802"/>
    <lineage>
        <taxon>Bacteria</taxon>
        <taxon>Bacillati</taxon>
        <taxon>Actinomycetota</taxon>
        <taxon>Actinomycetes</taxon>
        <taxon>Streptosporangiales</taxon>
        <taxon>Thermomonosporaceae</taxon>
        <taxon>Actinomadura</taxon>
    </lineage>
</organism>
<proteinExistence type="predicted"/>
<dbReference type="SUPFAM" id="SSF47413">
    <property type="entry name" value="lambda repressor-like DNA-binding domains"/>
    <property type="match status" value="1"/>
</dbReference>
<dbReference type="SMART" id="SM00530">
    <property type="entry name" value="HTH_XRE"/>
    <property type="match status" value="1"/>
</dbReference>
<dbReference type="Gene3D" id="1.10.260.40">
    <property type="entry name" value="lambda repressor-like DNA-binding domains"/>
    <property type="match status" value="1"/>
</dbReference>
<dbReference type="InterPro" id="IPR010982">
    <property type="entry name" value="Lambda_DNA-bd_dom_sf"/>
</dbReference>
<dbReference type="Pfam" id="PF19054">
    <property type="entry name" value="DUF5753"/>
    <property type="match status" value="1"/>
</dbReference>
<accession>A0ABW2XE59</accession>
<evidence type="ECO:0000313" key="3">
    <source>
        <dbReference type="Proteomes" id="UP001597063"/>
    </source>
</evidence>
<gene>
    <name evidence="2" type="ORF">ACFQZM_09555</name>
</gene>
<evidence type="ECO:0000259" key="1">
    <source>
        <dbReference type="PROSITE" id="PS50943"/>
    </source>
</evidence>
<dbReference type="Proteomes" id="UP001597063">
    <property type="component" value="Unassembled WGS sequence"/>
</dbReference>
<dbReference type="PROSITE" id="PS50943">
    <property type="entry name" value="HTH_CROC1"/>
    <property type="match status" value="1"/>
</dbReference>
<sequence length="273" mass="30643">MPRRPRDPGVPTSPTEYFGTELRAYREAAGMSRPQLADKLGYTPQWIGQLEAGKSSPSEEFAKDCDTFFTTNGTFHRIWEWIRDVDRLQVLPPGFPDFIAREAEATVMHVFETMVITGLFQTRQYAYEVLKTGRAPEEVDKLVATRMERQGIMAREVPPHVVAIFDEGAVRRPIGAPEVMREQVRHLIELAALPNVTMQIVPFETGSYAGLPGAFTVMGFERDPDVVHVGGYLGTQLFEHPDVVRTYALQFDLIRGAAMSVDHSLALLHAILE</sequence>
<reference evidence="3" key="1">
    <citation type="journal article" date="2019" name="Int. J. Syst. Evol. Microbiol.">
        <title>The Global Catalogue of Microorganisms (GCM) 10K type strain sequencing project: providing services to taxonomists for standard genome sequencing and annotation.</title>
        <authorList>
            <consortium name="The Broad Institute Genomics Platform"/>
            <consortium name="The Broad Institute Genome Sequencing Center for Infectious Disease"/>
            <person name="Wu L."/>
            <person name="Ma J."/>
        </authorList>
    </citation>
    <scope>NUCLEOTIDE SEQUENCE [LARGE SCALE GENOMIC DNA]</scope>
    <source>
        <strain evidence="3">JCM 9371</strain>
    </source>
</reference>
<comment type="caution">
    <text evidence="2">The sequence shown here is derived from an EMBL/GenBank/DDBJ whole genome shotgun (WGS) entry which is preliminary data.</text>
</comment>
<protein>
    <submittedName>
        <fullName evidence="2">Scr1 family TA system antitoxin-like transcriptional regulator</fullName>
    </submittedName>
</protein>
<name>A0ABW2XE59_9ACTN</name>
<feature type="domain" description="HTH cro/C1-type" evidence="1">
    <location>
        <begin position="22"/>
        <end position="63"/>
    </location>
</feature>
<keyword evidence="3" id="KW-1185">Reference proteome</keyword>
<dbReference type="CDD" id="cd00093">
    <property type="entry name" value="HTH_XRE"/>
    <property type="match status" value="1"/>
</dbReference>
<evidence type="ECO:0000313" key="2">
    <source>
        <dbReference type="EMBL" id="MFD0684741.1"/>
    </source>
</evidence>
<dbReference type="Pfam" id="PF13560">
    <property type="entry name" value="HTH_31"/>
    <property type="match status" value="1"/>
</dbReference>
<dbReference type="EMBL" id="JBHTGP010000004">
    <property type="protein sequence ID" value="MFD0684741.1"/>
    <property type="molecule type" value="Genomic_DNA"/>
</dbReference>